<dbReference type="PANTHER" id="PTHR35534:SF1">
    <property type="entry name" value="LARGE RIBOSOMAL SUBUNIT PROTEIN BL32"/>
    <property type="match status" value="1"/>
</dbReference>
<accession>A0A933SCW0</accession>
<dbReference type="NCBIfam" id="TIGR01031">
    <property type="entry name" value="rpmF_bact"/>
    <property type="match status" value="1"/>
</dbReference>
<dbReference type="Proteomes" id="UP000696931">
    <property type="component" value="Unassembled WGS sequence"/>
</dbReference>
<comment type="caution">
    <text evidence="7">The sequence shown here is derived from an EMBL/GenBank/DDBJ whole genome shotgun (WGS) entry which is preliminary data.</text>
</comment>
<feature type="region of interest" description="Disordered" evidence="6">
    <location>
        <begin position="1"/>
        <end position="22"/>
    </location>
</feature>
<gene>
    <name evidence="5 7" type="primary">rpmF</name>
    <name evidence="7" type="ORF">HZA61_07835</name>
</gene>
<protein>
    <recommendedName>
        <fullName evidence="4 5">Large ribosomal subunit protein bL32</fullName>
    </recommendedName>
</protein>
<dbReference type="EMBL" id="JACRIW010000050">
    <property type="protein sequence ID" value="MBI5169380.1"/>
    <property type="molecule type" value="Genomic_DNA"/>
</dbReference>
<sequence>MAVPKRRHSSTRGKKRRTGWKLKKVGTSKCSNCGAPSLAHRVCKACGYYKGEEIVTPREQ</sequence>
<dbReference type="Pfam" id="PF01783">
    <property type="entry name" value="Ribosomal_L32p"/>
    <property type="match status" value="1"/>
</dbReference>
<dbReference type="PANTHER" id="PTHR35534">
    <property type="entry name" value="50S RIBOSOMAL PROTEIN L32"/>
    <property type="match status" value="1"/>
</dbReference>
<evidence type="ECO:0000313" key="8">
    <source>
        <dbReference type="Proteomes" id="UP000696931"/>
    </source>
</evidence>
<evidence type="ECO:0000256" key="1">
    <source>
        <dbReference type="ARBA" id="ARBA00008560"/>
    </source>
</evidence>
<keyword evidence="2 5" id="KW-0689">Ribosomal protein</keyword>
<reference evidence="7" key="1">
    <citation type="submission" date="2020-07" db="EMBL/GenBank/DDBJ databases">
        <title>Huge and variable diversity of episymbiotic CPR bacteria and DPANN archaea in groundwater ecosystems.</title>
        <authorList>
            <person name="He C.Y."/>
            <person name="Keren R."/>
            <person name="Whittaker M."/>
            <person name="Farag I.F."/>
            <person name="Doudna J."/>
            <person name="Cate J.H.D."/>
            <person name="Banfield J.F."/>
        </authorList>
    </citation>
    <scope>NUCLEOTIDE SEQUENCE</scope>
    <source>
        <strain evidence="7">NC_groundwater_1813_Pr3_B-0.1um_71_17</strain>
    </source>
</reference>
<comment type="similarity">
    <text evidence="1 5">Belongs to the bacterial ribosomal protein bL32 family.</text>
</comment>
<proteinExistence type="inferred from homology"/>
<evidence type="ECO:0000256" key="5">
    <source>
        <dbReference type="HAMAP-Rule" id="MF_00340"/>
    </source>
</evidence>
<evidence type="ECO:0000256" key="4">
    <source>
        <dbReference type="ARBA" id="ARBA00035178"/>
    </source>
</evidence>
<name>A0A933SCW0_UNCEI</name>
<organism evidence="7 8">
    <name type="scientific">Eiseniibacteriota bacterium</name>
    <dbReference type="NCBI Taxonomy" id="2212470"/>
    <lineage>
        <taxon>Bacteria</taxon>
        <taxon>Candidatus Eiseniibacteriota</taxon>
    </lineage>
</organism>
<evidence type="ECO:0000313" key="7">
    <source>
        <dbReference type="EMBL" id="MBI5169380.1"/>
    </source>
</evidence>
<dbReference type="GO" id="GO:0015934">
    <property type="term" value="C:large ribosomal subunit"/>
    <property type="evidence" value="ECO:0007669"/>
    <property type="project" value="InterPro"/>
</dbReference>
<keyword evidence="3 5" id="KW-0687">Ribonucleoprotein</keyword>
<dbReference type="GO" id="GO:0003735">
    <property type="term" value="F:structural constituent of ribosome"/>
    <property type="evidence" value="ECO:0007669"/>
    <property type="project" value="InterPro"/>
</dbReference>
<evidence type="ECO:0000256" key="6">
    <source>
        <dbReference type="SAM" id="MobiDB-lite"/>
    </source>
</evidence>
<dbReference type="InterPro" id="IPR044957">
    <property type="entry name" value="Ribosomal_bL32_bact"/>
</dbReference>
<dbReference type="InterPro" id="IPR002677">
    <property type="entry name" value="Ribosomal_bL32"/>
</dbReference>
<dbReference type="GO" id="GO:0006412">
    <property type="term" value="P:translation"/>
    <property type="evidence" value="ECO:0007669"/>
    <property type="project" value="UniProtKB-UniRule"/>
</dbReference>
<dbReference type="HAMAP" id="MF_00340">
    <property type="entry name" value="Ribosomal_bL32"/>
    <property type="match status" value="1"/>
</dbReference>
<dbReference type="SUPFAM" id="SSF57829">
    <property type="entry name" value="Zn-binding ribosomal proteins"/>
    <property type="match status" value="1"/>
</dbReference>
<evidence type="ECO:0000256" key="2">
    <source>
        <dbReference type="ARBA" id="ARBA00022980"/>
    </source>
</evidence>
<dbReference type="InterPro" id="IPR011332">
    <property type="entry name" value="Ribosomal_zn-bd"/>
</dbReference>
<evidence type="ECO:0000256" key="3">
    <source>
        <dbReference type="ARBA" id="ARBA00023274"/>
    </source>
</evidence>
<dbReference type="AlphaFoldDB" id="A0A933SCW0"/>